<comment type="similarity">
    <text evidence="1">Belongs to the heat shock protein 70 family.</text>
</comment>
<keyword evidence="5" id="KW-1185">Reference proteome</keyword>
<dbReference type="InterPro" id="IPR013126">
    <property type="entry name" value="Hsp_70_fam"/>
</dbReference>
<keyword evidence="2" id="KW-0547">Nucleotide-binding</keyword>
<proteinExistence type="inferred from homology"/>
<dbReference type="CDD" id="cd10229">
    <property type="entry name" value="ASKHA_NBD_HSP70_HSPA12"/>
    <property type="match status" value="1"/>
</dbReference>
<dbReference type="EMBL" id="JAIWYP010000005">
    <property type="protein sequence ID" value="KAH3826994.1"/>
    <property type="molecule type" value="Genomic_DNA"/>
</dbReference>
<gene>
    <name evidence="4" type="ORF">DPMN_128922</name>
</gene>
<reference evidence="4" key="2">
    <citation type="submission" date="2020-11" db="EMBL/GenBank/DDBJ databases">
        <authorList>
            <person name="McCartney M.A."/>
            <person name="Auch B."/>
            <person name="Kono T."/>
            <person name="Mallez S."/>
            <person name="Becker A."/>
            <person name="Gohl D.M."/>
            <person name="Silverstein K.A.T."/>
            <person name="Koren S."/>
            <person name="Bechman K.B."/>
            <person name="Herman A."/>
            <person name="Abrahante J.E."/>
            <person name="Garbe J."/>
        </authorList>
    </citation>
    <scope>NUCLEOTIDE SEQUENCE</scope>
    <source>
        <strain evidence="4">Duluth1</strain>
        <tissue evidence="4">Whole animal</tissue>
    </source>
</reference>
<evidence type="ECO:0000256" key="2">
    <source>
        <dbReference type="ARBA" id="ARBA00022741"/>
    </source>
</evidence>
<dbReference type="Proteomes" id="UP000828390">
    <property type="component" value="Unassembled WGS sequence"/>
</dbReference>
<protein>
    <recommendedName>
        <fullName evidence="6">Heat shock 70 kDa protein 12A</fullName>
    </recommendedName>
</protein>
<dbReference type="OrthoDB" id="2963168at2759"/>
<sequence>MDGARAKSRQSSHRKPSAVAAIDFGTTNTGYAYYFRPAQYRPIAANDIEVKKQVPTTVLLSPTKDFVAFGEAAEDQYRNLTVEKKHNEYYYFRHFKMNLHHLPHLSNDINIKDATGKEMQAMTVFKEAIKYVKEELLEKMNGGQTGDISESEVRWVITVPAIWRDSAKQFMKAAAILAGIRAEGLVLALEPESAAICCKDMALNNVAGVEGVILKAFDPGQMYIVLDCGGGTVDTTVHEVQTDGRLKELHAAAGGPWGGKLVNDAFEQHICDLVGSDIFHKFKKENTSQWLEFESNFEAKKIRYEGKQDITLTFPAYLISKFKIVRKYELHDHFEQDYLRNRMCKLIDNNLVLTPKLMDHLFANATDKINAHIEDLRCKEKLKMISTILLVGGFSESKVVVNVVKEHFKNELRVVAPPHGGSAILKGAVMYGWDQNIIAVRVCPFTYGVHTRSVYNANIHKGATPKEFNGKRVVDNCFHKHLEIDEQVLVGENTTPSTYTLINRNKPVAFWRIYKSTQKNPVFCHEKSCSHIGTLKIEIPPSVKETNIKMNICMTCRGTELKATAFLPDHKGVECVANLDFLDTSSLESDMVSSFTE</sequence>
<accession>A0A9D4H4T9</accession>
<dbReference type="Gene3D" id="3.90.640.10">
    <property type="entry name" value="Actin, Chain A, domain 4"/>
    <property type="match status" value="1"/>
</dbReference>
<dbReference type="Gene3D" id="3.30.420.40">
    <property type="match status" value="2"/>
</dbReference>
<evidence type="ECO:0008006" key="6">
    <source>
        <dbReference type="Google" id="ProtNLM"/>
    </source>
</evidence>
<dbReference type="Pfam" id="PF00012">
    <property type="entry name" value="HSP70"/>
    <property type="match status" value="1"/>
</dbReference>
<dbReference type="AlphaFoldDB" id="A0A9D4H4T9"/>
<evidence type="ECO:0000313" key="4">
    <source>
        <dbReference type="EMBL" id="KAH3826994.1"/>
    </source>
</evidence>
<dbReference type="SUPFAM" id="SSF53067">
    <property type="entry name" value="Actin-like ATPase domain"/>
    <property type="match status" value="2"/>
</dbReference>
<keyword evidence="3" id="KW-0067">ATP-binding</keyword>
<evidence type="ECO:0000256" key="1">
    <source>
        <dbReference type="ARBA" id="ARBA00007381"/>
    </source>
</evidence>
<reference evidence="4" key="1">
    <citation type="journal article" date="2019" name="bioRxiv">
        <title>The Genome of the Zebra Mussel, Dreissena polymorpha: A Resource for Invasive Species Research.</title>
        <authorList>
            <person name="McCartney M.A."/>
            <person name="Auch B."/>
            <person name="Kono T."/>
            <person name="Mallez S."/>
            <person name="Zhang Y."/>
            <person name="Obille A."/>
            <person name="Becker A."/>
            <person name="Abrahante J.E."/>
            <person name="Garbe J."/>
            <person name="Badalamenti J.P."/>
            <person name="Herman A."/>
            <person name="Mangelson H."/>
            <person name="Liachko I."/>
            <person name="Sullivan S."/>
            <person name="Sone E.D."/>
            <person name="Koren S."/>
            <person name="Silverstein K.A.T."/>
            <person name="Beckman K.B."/>
            <person name="Gohl D.M."/>
        </authorList>
    </citation>
    <scope>NUCLEOTIDE SEQUENCE</scope>
    <source>
        <strain evidence="4">Duluth1</strain>
        <tissue evidence="4">Whole animal</tissue>
    </source>
</reference>
<organism evidence="4 5">
    <name type="scientific">Dreissena polymorpha</name>
    <name type="common">Zebra mussel</name>
    <name type="synonym">Mytilus polymorpha</name>
    <dbReference type="NCBI Taxonomy" id="45954"/>
    <lineage>
        <taxon>Eukaryota</taxon>
        <taxon>Metazoa</taxon>
        <taxon>Spiralia</taxon>
        <taxon>Lophotrochozoa</taxon>
        <taxon>Mollusca</taxon>
        <taxon>Bivalvia</taxon>
        <taxon>Autobranchia</taxon>
        <taxon>Heteroconchia</taxon>
        <taxon>Euheterodonta</taxon>
        <taxon>Imparidentia</taxon>
        <taxon>Neoheterodontei</taxon>
        <taxon>Myida</taxon>
        <taxon>Dreissenoidea</taxon>
        <taxon>Dreissenidae</taxon>
        <taxon>Dreissena</taxon>
    </lineage>
</organism>
<dbReference type="PANTHER" id="PTHR14187">
    <property type="entry name" value="ALPHA KINASE/ELONGATION FACTOR 2 KINASE"/>
    <property type="match status" value="1"/>
</dbReference>
<dbReference type="PANTHER" id="PTHR14187:SF5">
    <property type="entry name" value="HEAT SHOCK 70 KDA PROTEIN 12A"/>
    <property type="match status" value="1"/>
</dbReference>
<dbReference type="GO" id="GO:0140662">
    <property type="term" value="F:ATP-dependent protein folding chaperone"/>
    <property type="evidence" value="ECO:0007669"/>
    <property type="project" value="InterPro"/>
</dbReference>
<name>A0A9D4H4T9_DREPO</name>
<evidence type="ECO:0000313" key="5">
    <source>
        <dbReference type="Proteomes" id="UP000828390"/>
    </source>
</evidence>
<evidence type="ECO:0000256" key="3">
    <source>
        <dbReference type="ARBA" id="ARBA00022840"/>
    </source>
</evidence>
<dbReference type="GO" id="GO:0005524">
    <property type="term" value="F:ATP binding"/>
    <property type="evidence" value="ECO:0007669"/>
    <property type="project" value="UniProtKB-KW"/>
</dbReference>
<dbReference type="InterPro" id="IPR043129">
    <property type="entry name" value="ATPase_NBD"/>
</dbReference>
<comment type="caution">
    <text evidence="4">The sequence shown here is derived from an EMBL/GenBank/DDBJ whole genome shotgun (WGS) entry which is preliminary data.</text>
</comment>